<sequence length="161" mass="18539">MTLTEPQQQLIEQIGVALECKGERPAAARIIGLLLVADRPALSFEEISDALQMSKSAISNALTFLQQARQLEYITHSGDRKRYFRLRVQDWQESLLRQVQEITSFSQLLHQVLVVRPATTPAYNQQLLEISSFMEYVSSHLPQLLLEWKKKKFFCLLSSFN</sequence>
<dbReference type="PANTHER" id="PTHR38465:SF2">
    <property type="entry name" value="HTH-TYPE TRANSCRIPTIONAL REGULATOR MMPR5"/>
    <property type="match status" value="1"/>
</dbReference>
<dbReference type="Proteomes" id="UP000011910">
    <property type="component" value="Unassembled WGS sequence"/>
</dbReference>
<gene>
    <name evidence="4" type="ORF">ADICEAN_02549</name>
</gene>
<dbReference type="Gene3D" id="1.10.10.10">
    <property type="entry name" value="Winged helix-like DNA-binding domain superfamily/Winged helix DNA-binding domain"/>
    <property type="match status" value="1"/>
</dbReference>
<dbReference type="OrthoDB" id="1807857at2"/>
<dbReference type="eggNOG" id="COG1510">
    <property type="taxonomic scope" value="Bacteria"/>
</dbReference>
<dbReference type="GO" id="GO:0003677">
    <property type="term" value="F:DNA binding"/>
    <property type="evidence" value="ECO:0007669"/>
    <property type="project" value="UniProtKB-KW"/>
</dbReference>
<keyword evidence="1" id="KW-0805">Transcription regulation</keyword>
<dbReference type="InterPro" id="IPR036390">
    <property type="entry name" value="WH_DNA-bd_sf"/>
</dbReference>
<comment type="caution">
    <text evidence="4">The sequence shown here is derived from an EMBL/GenBank/DDBJ whole genome shotgun (WGS) entry which is preliminary data.</text>
</comment>
<dbReference type="PATRIC" id="fig|1279009.4.peg.2586"/>
<keyword evidence="5" id="KW-1185">Reference proteome</keyword>
<name>M7N4U8_9BACT</name>
<evidence type="ECO:0000256" key="1">
    <source>
        <dbReference type="ARBA" id="ARBA00023015"/>
    </source>
</evidence>
<reference evidence="4 5" key="1">
    <citation type="journal article" date="2013" name="Genome Announc.">
        <title>Draft Genome Sequence of Cesiribacter andamanensis Strain AMV16T, Isolated from a Soil Sample from a Mud Volcano in the Andaman Islands, India.</title>
        <authorList>
            <person name="Shivaji S."/>
            <person name="Ara S."/>
            <person name="Begum Z."/>
            <person name="Srinivas T.N."/>
            <person name="Singh A."/>
            <person name="Kumar Pinnaka A."/>
        </authorList>
    </citation>
    <scope>NUCLEOTIDE SEQUENCE [LARGE SCALE GENOMIC DNA]</scope>
    <source>
        <strain evidence="4 5">AMV16</strain>
    </source>
</reference>
<accession>M7N4U8</accession>
<evidence type="ECO:0000313" key="4">
    <source>
        <dbReference type="EMBL" id="EMR02312.1"/>
    </source>
</evidence>
<dbReference type="InterPro" id="IPR052362">
    <property type="entry name" value="HTH-GbsR_regulator"/>
</dbReference>
<protein>
    <submittedName>
        <fullName evidence="4">Uncharacterized protein</fullName>
    </submittedName>
</protein>
<proteinExistence type="predicted"/>
<dbReference type="RefSeq" id="WP_009195939.1">
    <property type="nucleotide sequence ID" value="NZ_AODQ01000063.1"/>
</dbReference>
<dbReference type="STRING" id="1279009.ADICEAN_02549"/>
<evidence type="ECO:0000256" key="3">
    <source>
        <dbReference type="ARBA" id="ARBA00023163"/>
    </source>
</evidence>
<dbReference type="AlphaFoldDB" id="M7N4U8"/>
<keyword evidence="3" id="KW-0804">Transcription</keyword>
<keyword evidence="2" id="KW-0238">DNA-binding</keyword>
<evidence type="ECO:0000256" key="2">
    <source>
        <dbReference type="ARBA" id="ARBA00023125"/>
    </source>
</evidence>
<dbReference type="InterPro" id="IPR036388">
    <property type="entry name" value="WH-like_DNA-bd_sf"/>
</dbReference>
<dbReference type="PANTHER" id="PTHR38465">
    <property type="entry name" value="HTH-TYPE TRANSCRIPTIONAL REGULATOR MJ1563-RELATED"/>
    <property type="match status" value="1"/>
</dbReference>
<dbReference type="SUPFAM" id="SSF46785">
    <property type="entry name" value="Winged helix' DNA-binding domain"/>
    <property type="match status" value="1"/>
</dbReference>
<evidence type="ECO:0000313" key="5">
    <source>
        <dbReference type="Proteomes" id="UP000011910"/>
    </source>
</evidence>
<dbReference type="EMBL" id="AODQ01000063">
    <property type="protein sequence ID" value="EMR02312.1"/>
    <property type="molecule type" value="Genomic_DNA"/>
</dbReference>
<organism evidence="4 5">
    <name type="scientific">Cesiribacter andamanensis AMV16</name>
    <dbReference type="NCBI Taxonomy" id="1279009"/>
    <lineage>
        <taxon>Bacteria</taxon>
        <taxon>Pseudomonadati</taxon>
        <taxon>Bacteroidota</taxon>
        <taxon>Cytophagia</taxon>
        <taxon>Cytophagales</taxon>
        <taxon>Cesiribacteraceae</taxon>
        <taxon>Cesiribacter</taxon>
    </lineage>
</organism>